<feature type="region of interest" description="Disordered" evidence="1">
    <location>
        <begin position="1"/>
        <end position="47"/>
    </location>
</feature>
<evidence type="ECO:0000313" key="3">
    <source>
        <dbReference type="Proteomes" id="UP001249959"/>
    </source>
</evidence>
<comment type="caution">
    <text evidence="2">The sequence shown here is derived from an EMBL/GenBank/DDBJ whole genome shotgun (WGS) entry which is preliminary data.</text>
</comment>
<keyword evidence="3" id="KW-1185">Reference proteome</keyword>
<name>A0ABU3TSG1_9BACT</name>
<proteinExistence type="predicted"/>
<reference evidence="2 3" key="1">
    <citation type="submission" date="2023-09" db="EMBL/GenBank/DDBJ databases">
        <title>Aquirufa genomes.</title>
        <authorList>
            <person name="Pitt A."/>
        </authorList>
    </citation>
    <scope>NUCLEOTIDE SEQUENCE [LARGE SCALE GENOMIC DNA]</scope>
    <source>
        <strain evidence="2 3">LEOWEIH-7C</strain>
    </source>
</reference>
<protein>
    <submittedName>
        <fullName evidence="2">Uncharacterized protein</fullName>
    </submittedName>
</protein>
<dbReference type="Proteomes" id="UP001249959">
    <property type="component" value="Unassembled WGS sequence"/>
</dbReference>
<organism evidence="2 3">
    <name type="scientific">Aquirufa regiilacus</name>
    <dbReference type="NCBI Taxonomy" id="3024868"/>
    <lineage>
        <taxon>Bacteria</taxon>
        <taxon>Pseudomonadati</taxon>
        <taxon>Bacteroidota</taxon>
        <taxon>Cytophagia</taxon>
        <taxon>Cytophagales</taxon>
        <taxon>Flectobacillaceae</taxon>
        <taxon>Aquirufa</taxon>
    </lineage>
</organism>
<evidence type="ECO:0000256" key="1">
    <source>
        <dbReference type="SAM" id="MobiDB-lite"/>
    </source>
</evidence>
<evidence type="ECO:0000313" key="2">
    <source>
        <dbReference type="EMBL" id="MDU0808808.1"/>
    </source>
</evidence>
<gene>
    <name evidence="2" type="ORF">PQG45_07155</name>
</gene>
<sequence>MLYSNPMDGFVLHTRSEHGNTNAQAAERTFAEEEDSKSDSDDSDDEFNPLDLLKIYSTHAENNFSTSQKKHIMYVGELSPAYLPPILSPPDKMHVLIHLNHALKSHDEYSNVYKIFHY</sequence>
<dbReference type="EMBL" id="JAVNWW010000002">
    <property type="protein sequence ID" value="MDU0808808.1"/>
    <property type="molecule type" value="Genomic_DNA"/>
</dbReference>
<feature type="compositionally biased region" description="Acidic residues" evidence="1">
    <location>
        <begin position="32"/>
        <end position="47"/>
    </location>
</feature>
<accession>A0ABU3TSG1</accession>